<organism evidence="1 2">
    <name type="scientific">Macrosiphum euphorbiae</name>
    <name type="common">potato aphid</name>
    <dbReference type="NCBI Taxonomy" id="13131"/>
    <lineage>
        <taxon>Eukaryota</taxon>
        <taxon>Metazoa</taxon>
        <taxon>Ecdysozoa</taxon>
        <taxon>Arthropoda</taxon>
        <taxon>Hexapoda</taxon>
        <taxon>Insecta</taxon>
        <taxon>Pterygota</taxon>
        <taxon>Neoptera</taxon>
        <taxon>Paraneoptera</taxon>
        <taxon>Hemiptera</taxon>
        <taxon>Sternorrhyncha</taxon>
        <taxon>Aphidomorpha</taxon>
        <taxon>Aphidoidea</taxon>
        <taxon>Aphididae</taxon>
        <taxon>Macrosiphini</taxon>
        <taxon>Macrosiphum</taxon>
    </lineage>
</organism>
<reference evidence="1 2" key="1">
    <citation type="submission" date="2023-01" db="EMBL/GenBank/DDBJ databases">
        <authorList>
            <person name="Whitehead M."/>
        </authorList>
    </citation>
    <scope>NUCLEOTIDE SEQUENCE [LARGE SCALE GENOMIC DNA]</scope>
</reference>
<proteinExistence type="predicted"/>
<keyword evidence="2" id="KW-1185">Reference proteome</keyword>
<evidence type="ECO:0000313" key="1">
    <source>
        <dbReference type="EMBL" id="CAI6356135.1"/>
    </source>
</evidence>
<dbReference type="Proteomes" id="UP001160148">
    <property type="component" value="Unassembled WGS sequence"/>
</dbReference>
<evidence type="ECO:0008006" key="3">
    <source>
        <dbReference type="Google" id="ProtNLM"/>
    </source>
</evidence>
<name>A0AAV0WJK9_9HEMI</name>
<dbReference type="EMBL" id="CARXXK010000002">
    <property type="protein sequence ID" value="CAI6356135.1"/>
    <property type="molecule type" value="Genomic_DNA"/>
</dbReference>
<evidence type="ECO:0000313" key="2">
    <source>
        <dbReference type="Proteomes" id="UP001160148"/>
    </source>
</evidence>
<accession>A0AAV0WJK9</accession>
<sequence>MNKKVHKRSFQIERLNKHNWLAYSRNREGGAFCKACVLFGPKFGGIGRQRIGKEIPMIKYKDALHDFKIHMEREYHKTAIVRSLEFIKCFKGKKKNSRNST</sequence>
<protein>
    <recommendedName>
        <fullName evidence="3">LAGLIDADG homing endonuclease</fullName>
    </recommendedName>
</protein>
<comment type="caution">
    <text evidence="1">The sequence shown here is derived from an EMBL/GenBank/DDBJ whole genome shotgun (WGS) entry which is preliminary data.</text>
</comment>
<gene>
    <name evidence="1" type="ORF">MEUPH1_LOCUS11898</name>
</gene>
<dbReference type="AlphaFoldDB" id="A0AAV0WJK9"/>